<evidence type="ECO:0000313" key="4">
    <source>
        <dbReference type="EMBL" id="STX27729.1"/>
    </source>
</evidence>
<organism evidence="4 5">
    <name type="scientific">Legionella beliardensis</name>
    <dbReference type="NCBI Taxonomy" id="91822"/>
    <lineage>
        <taxon>Bacteria</taxon>
        <taxon>Pseudomonadati</taxon>
        <taxon>Pseudomonadota</taxon>
        <taxon>Gammaproteobacteria</taxon>
        <taxon>Legionellales</taxon>
        <taxon>Legionellaceae</taxon>
        <taxon>Legionella</taxon>
    </lineage>
</organism>
<evidence type="ECO:0000256" key="1">
    <source>
        <dbReference type="ARBA" id="ARBA00022741"/>
    </source>
</evidence>
<keyword evidence="4" id="KW-0808">Transferase</keyword>
<feature type="domain" description="Aminoglycoside phosphotransferase" evidence="3">
    <location>
        <begin position="25"/>
        <end position="238"/>
    </location>
</feature>
<proteinExistence type="predicted"/>
<dbReference type="Pfam" id="PF01636">
    <property type="entry name" value="APH"/>
    <property type="match status" value="1"/>
</dbReference>
<sequence>MHSRQSTLTTWLKQAFDFSEFSLNLLTGDASFRRYYRLHCKGKSYIVMDAPPQKETLKPFIEIADFFRAHGLLTPKIYAVNELEGFVLLDDFGDQLLLQQLTPLSADELYTSAIKTLLVLQQCPITGSYQFPLFDSAFIQSELNLFIEWFLTAYLKLTLTRDEKKLLDTTFAWLIAEINKQPQVVIHRDYHSRNIMLPGAEFNHQLAVIDFQDAMRGPFTYDLVSLLKDCYIQWPREQIMRWLTLFYEQSPLTKQENFPSFLRAFDLCGLQRHLKVLGIFCRLYLRDNKPNYLQHLPLTLHYVISCLETYDELKPFYHFIQQRIQLP</sequence>
<dbReference type="RefSeq" id="WP_115301524.1">
    <property type="nucleotide sequence ID" value="NZ_CAAAHO010000003.1"/>
</dbReference>
<keyword evidence="2" id="KW-0067">ATP-binding</keyword>
<dbReference type="AlphaFoldDB" id="A0A378HXW4"/>
<dbReference type="Gene3D" id="3.30.200.20">
    <property type="entry name" value="Phosphorylase Kinase, domain 1"/>
    <property type="match status" value="1"/>
</dbReference>
<dbReference type="PANTHER" id="PTHR33540:SF1">
    <property type="entry name" value="N-ACETYLMURAMATE_N-ACETYLGLUCOSAMINE KINASE"/>
    <property type="match status" value="1"/>
</dbReference>
<evidence type="ECO:0000256" key="2">
    <source>
        <dbReference type="ARBA" id="ARBA00022840"/>
    </source>
</evidence>
<dbReference type="InterPro" id="IPR002575">
    <property type="entry name" value="Aminoglycoside_PTrfase"/>
</dbReference>
<dbReference type="GO" id="GO:0005524">
    <property type="term" value="F:ATP binding"/>
    <property type="evidence" value="ECO:0007669"/>
    <property type="project" value="UniProtKB-KW"/>
</dbReference>
<gene>
    <name evidence="4" type="ORF">NCTC13315_00236</name>
</gene>
<dbReference type="SUPFAM" id="SSF56112">
    <property type="entry name" value="Protein kinase-like (PK-like)"/>
    <property type="match status" value="1"/>
</dbReference>
<dbReference type="OrthoDB" id="9809275at2"/>
<dbReference type="GO" id="GO:0016740">
    <property type="term" value="F:transferase activity"/>
    <property type="evidence" value="ECO:0007669"/>
    <property type="project" value="UniProtKB-KW"/>
</dbReference>
<dbReference type="EMBL" id="UGNV01000001">
    <property type="protein sequence ID" value="STX27729.1"/>
    <property type="molecule type" value="Genomic_DNA"/>
</dbReference>
<evidence type="ECO:0000259" key="3">
    <source>
        <dbReference type="Pfam" id="PF01636"/>
    </source>
</evidence>
<keyword evidence="1" id="KW-0547">Nucleotide-binding</keyword>
<evidence type="ECO:0000313" key="5">
    <source>
        <dbReference type="Proteomes" id="UP000254968"/>
    </source>
</evidence>
<name>A0A378HXW4_9GAMM</name>
<protein>
    <submittedName>
        <fullName evidence="4">Putative phosphotransferase</fullName>
    </submittedName>
</protein>
<dbReference type="PANTHER" id="PTHR33540">
    <property type="entry name" value="TRNA THREONYLCARBAMOYLADENOSINE BIOSYNTHESIS PROTEIN TSAE"/>
    <property type="match status" value="1"/>
</dbReference>
<dbReference type="Gene3D" id="3.90.1200.10">
    <property type="match status" value="1"/>
</dbReference>
<accession>A0A378HXW4</accession>
<keyword evidence="5" id="KW-1185">Reference proteome</keyword>
<reference evidence="4 5" key="1">
    <citation type="submission" date="2018-06" db="EMBL/GenBank/DDBJ databases">
        <authorList>
            <consortium name="Pathogen Informatics"/>
            <person name="Doyle S."/>
        </authorList>
    </citation>
    <scope>NUCLEOTIDE SEQUENCE [LARGE SCALE GENOMIC DNA]</scope>
    <source>
        <strain evidence="4 5">NCTC13315</strain>
    </source>
</reference>
<dbReference type="Proteomes" id="UP000254968">
    <property type="component" value="Unassembled WGS sequence"/>
</dbReference>
<dbReference type="InterPro" id="IPR011009">
    <property type="entry name" value="Kinase-like_dom_sf"/>
</dbReference>